<protein>
    <submittedName>
        <fullName evidence="3">CAPZ-INTERACTING PROTEIN</fullName>
    </submittedName>
</protein>
<feature type="compositionally biased region" description="Pro residues" evidence="1">
    <location>
        <begin position="60"/>
        <end position="69"/>
    </location>
</feature>
<reference evidence="3" key="1">
    <citation type="submission" date="2022-11" db="EMBL/GenBank/DDBJ databases">
        <authorList>
            <person name="Hyden B.L."/>
            <person name="Feng K."/>
            <person name="Yates T."/>
            <person name="Jawdy S."/>
            <person name="Smart L.B."/>
            <person name="Muchero W."/>
        </authorList>
    </citation>
    <scope>NUCLEOTIDE SEQUENCE</scope>
    <source>
        <tissue evidence="3">Shoot tip</tissue>
    </source>
</reference>
<feature type="compositionally biased region" description="Polar residues" evidence="1">
    <location>
        <begin position="766"/>
        <end position="780"/>
    </location>
</feature>
<evidence type="ECO:0000313" key="3">
    <source>
        <dbReference type="EMBL" id="KAJ6735867.1"/>
    </source>
</evidence>
<feature type="domain" description="Hpc2-related" evidence="2">
    <location>
        <begin position="122"/>
        <end position="164"/>
    </location>
</feature>
<dbReference type="Proteomes" id="UP001151529">
    <property type="component" value="Chromosome 5"/>
</dbReference>
<proteinExistence type="predicted"/>
<organism evidence="3 4">
    <name type="scientific">Salix viminalis</name>
    <name type="common">Common osier</name>
    <name type="synonym">Basket willow</name>
    <dbReference type="NCBI Taxonomy" id="40686"/>
    <lineage>
        <taxon>Eukaryota</taxon>
        <taxon>Viridiplantae</taxon>
        <taxon>Streptophyta</taxon>
        <taxon>Embryophyta</taxon>
        <taxon>Tracheophyta</taxon>
        <taxon>Spermatophyta</taxon>
        <taxon>Magnoliopsida</taxon>
        <taxon>eudicotyledons</taxon>
        <taxon>Gunneridae</taxon>
        <taxon>Pentapetalae</taxon>
        <taxon>rosids</taxon>
        <taxon>fabids</taxon>
        <taxon>Malpighiales</taxon>
        <taxon>Salicaceae</taxon>
        <taxon>Saliceae</taxon>
        <taxon>Salix</taxon>
    </lineage>
</organism>
<keyword evidence="4" id="KW-1185">Reference proteome</keyword>
<evidence type="ECO:0000313" key="4">
    <source>
        <dbReference type="Proteomes" id="UP001151529"/>
    </source>
</evidence>
<feature type="compositionally biased region" description="Gly residues" evidence="1">
    <location>
        <begin position="1"/>
        <end position="11"/>
    </location>
</feature>
<dbReference type="InterPro" id="IPR014840">
    <property type="entry name" value="HRD"/>
</dbReference>
<name>A0A9Q0ZIR8_SALVM</name>
<evidence type="ECO:0000259" key="2">
    <source>
        <dbReference type="Pfam" id="PF08729"/>
    </source>
</evidence>
<feature type="region of interest" description="Disordered" evidence="1">
    <location>
        <begin position="295"/>
        <end position="356"/>
    </location>
</feature>
<feature type="region of interest" description="Disordered" evidence="1">
    <location>
        <begin position="1"/>
        <end position="22"/>
    </location>
</feature>
<dbReference type="OrthoDB" id="68076at2759"/>
<evidence type="ECO:0000256" key="1">
    <source>
        <dbReference type="SAM" id="MobiDB-lite"/>
    </source>
</evidence>
<dbReference type="GO" id="GO:0006325">
    <property type="term" value="P:chromatin organization"/>
    <property type="evidence" value="ECO:0007669"/>
    <property type="project" value="TreeGrafter"/>
</dbReference>
<dbReference type="GO" id="GO:0005634">
    <property type="term" value="C:nucleus"/>
    <property type="evidence" value="ECO:0007669"/>
    <property type="project" value="TreeGrafter"/>
</dbReference>
<accession>A0A9Q0ZIR8</accession>
<reference evidence="3" key="2">
    <citation type="journal article" date="2023" name="Int. J. Mol. Sci.">
        <title>De Novo Assembly and Annotation of 11 Diverse Shrub Willow (Salix) Genomes Reveals Novel Gene Organization in Sex-Linked Regions.</title>
        <authorList>
            <person name="Hyden B."/>
            <person name="Feng K."/>
            <person name="Yates T.B."/>
            <person name="Jawdy S."/>
            <person name="Cereghino C."/>
            <person name="Smart L.B."/>
            <person name="Muchero W."/>
        </authorList>
    </citation>
    <scope>NUCLEOTIDE SEQUENCE [LARGE SCALE GENOMIC DNA]</scope>
    <source>
        <tissue evidence="3">Shoot tip</tissue>
    </source>
</reference>
<comment type="caution">
    <text evidence="3">The sequence shown here is derived from an EMBL/GenBank/DDBJ whole genome shotgun (WGS) entry which is preliminary data.</text>
</comment>
<dbReference type="EMBL" id="JAPFFL010000003">
    <property type="protein sequence ID" value="KAJ6735867.1"/>
    <property type="molecule type" value="Genomic_DNA"/>
</dbReference>
<feature type="compositionally biased region" description="Basic and acidic residues" evidence="1">
    <location>
        <begin position="720"/>
        <end position="736"/>
    </location>
</feature>
<sequence>MEEGSSRGGGESSSSRVTPSYVKLGDRQIFTVELRPGETTFVSWKKLMKDANKVNSGPAPAAPDPPPINAHPNLESRIAPAQETENEVNDDPPPHRFSAVIEKIERLYTGKDSSDEEDLMDVPDDDQYDTEDSFIDDAELDEYFEVDNSAIKHDGFFVNRGKLERIIASYDAGVERLSREKTSLQLDLFRSSNELLLQIASYDAGVKRLSRELGKSTVEKLALPPGKNSSNLSQNLTMISEQYENVMLQSQSNSPGIASKKKSAETKMKLDPSLSVKVSNGVAYASVAETNNIEKSKTGGLQPKNLTSKPKDASGLSDSSNQKSHEKSAYGQPKLQTAKLVNNADDLESSVRSKEKNGVRELPDLNLNISDGKIYTQAAKTSHVQRRDGSSVRPKSSILEKAIRELEKMVAESRPPTMENQETDTSAQGIKRRLPTEIKLKLAKVARLAASQGKMSKELLNRLMSILGHLIQLRTLKRNLKIMINTGLSAKQEKDDRFQQIKKEVAEMIMTHIPSVESNALVQQAGASDDFQEIGSEEKGALKKKFSMDAVLEDKICDLYDLFVEGLDEDSGSQVRKLYVELSQLWPSGLMDNHGIKRAICRAKERRRAVYCRNKDLEKIKSKKMLTPKHEEGVQVESGLVAQPHVQERLATEMAGPVLALASKPVSNSAVASVRLPSPSANGIVVDKLKEKLKGSSSNSMDESKMGVDGALTKKKVKRKPEQESDETHLGSEKLHPQSSGERQQPQSSGERHKSLKHASVVPQKLNPQSTAPSSFEPSS</sequence>
<feature type="region of interest" description="Disordered" evidence="1">
    <location>
        <begin position="52"/>
        <end position="94"/>
    </location>
</feature>
<feature type="region of interest" description="Disordered" evidence="1">
    <location>
        <begin position="250"/>
        <end position="271"/>
    </location>
</feature>
<dbReference type="PANTHER" id="PTHR21669">
    <property type="entry name" value="CAPZ-INTERACTING PROTEIN AND RELATED PROTEINS"/>
    <property type="match status" value="1"/>
</dbReference>
<feature type="region of interest" description="Disordered" evidence="1">
    <location>
        <begin position="694"/>
        <end position="780"/>
    </location>
</feature>
<dbReference type="AlphaFoldDB" id="A0A9Q0ZIR8"/>
<feature type="compositionally biased region" description="Polar residues" evidence="1">
    <location>
        <begin position="737"/>
        <end position="749"/>
    </location>
</feature>
<dbReference type="Pfam" id="PF08729">
    <property type="entry name" value="HUN"/>
    <property type="match status" value="1"/>
</dbReference>
<gene>
    <name evidence="3" type="ORF">OIU85_018110</name>
</gene>
<dbReference type="PANTHER" id="PTHR21669:SF28">
    <property type="entry name" value="YEMANUCLEIN"/>
    <property type="match status" value="1"/>
</dbReference>